<dbReference type="InterPro" id="IPR045150">
    <property type="entry name" value="CYB561D1/2"/>
</dbReference>
<keyword evidence="5" id="KW-0408">Iron</keyword>
<comment type="caution">
    <text evidence="7">The sequence shown here is derived from an EMBL/GenBank/DDBJ whole genome shotgun (WGS) entry which is preliminary data.</text>
</comment>
<gene>
    <name evidence="7" type="ORF">C2G38_1453666</name>
</gene>
<evidence type="ECO:0000313" key="8">
    <source>
        <dbReference type="Proteomes" id="UP000266673"/>
    </source>
</evidence>
<proteinExistence type="predicted"/>
<evidence type="ECO:0000256" key="5">
    <source>
        <dbReference type="ARBA" id="ARBA00023004"/>
    </source>
</evidence>
<keyword evidence="3" id="KW-0349">Heme</keyword>
<sequence>MSENCDWSSNWPSQKAYVKNDRITRIAHGSGMFVTWCILFPLSIFVVRYYKHHPLHLKAHRFLQITGSISITSFGSLAMSTYILKVKPHYWVALIVFSLSYAIMGTGLLITWGQKALVSVNKGYPRFIKRFHQFSGVTLVLLSWVSIYLGLDAFEKYYKEE</sequence>
<dbReference type="EMBL" id="QKWP01000625">
    <property type="protein sequence ID" value="RIB17168.1"/>
    <property type="molecule type" value="Genomic_DNA"/>
</dbReference>
<evidence type="ECO:0000256" key="3">
    <source>
        <dbReference type="ARBA" id="ARBA00022617"/>
    </source>
</evidence>
<dbReference type="GO" id="GO:0020037">
    <property type="term" value="F:heme binding"/>
    <property type="evidence" value="ECO:0007669"/>
    <property type="project" value="TreeGrafter"/>
</dbReference>
<feature type="transmembrane region" description="Helical" evidence="6">
    <location>
        <begin position="62"/>
        <end position="84"/>
    </location>
</feature>
<comment type="cofactor">
    <cofactor evidence="1">
        <name>heme b</name>
        <dbReference type="ChEBI" id="CHEBI:60344"/>
    </cofactor>
</comment>
<comment type="subcellular location">
    <subcellularLocation>
        <location evidence="2">Membrane</location>
        <topology evidence="2">Multi-pass membrane protein</topology>
    </subcellularLocation>
</comment>
<name>A0A397V6A6_9GLOM</name>
<protein>
    <recommendedName>
        <fullName evidence="9">Cytochrome b561 domain-containing protein</fullName>
    </recommendedName>
</protein>
<dbReference type="PANTHER" id="PTHR15422:SF24">
    <property type="entry name" value="DOMON RELATED DOMAIN-CONTAINING PROTEIN"/>
    <property type="match status" value="1"/>
</dbReference>
<feature type="transmembrane region" description="Helical" evidence="6">
    <location>
        <begin position="90"/>
        <end position="110"/>
    </location>
</feature>
<dbReference type="Gene3D" id="1.20.120.1770">
    <property type="match status" value="1"/>
</dbReference>
<evidence type="ECO:0000256" key="1">
    <source>
        <dbReference type="ARBA" id="ARBA00001970"/>
    </source>
</evidence>
<organism evidence="7 8">
    <name type="scientific">Gigaspora rosea</name>
    <dbReference type="NCBI Taxonomy" id="44941"/>
    <lineage>
        <taxon>Eukaryota</taxon>
        <taxon>Fungi</taxon>
        <taxon>Fungi incertae sedis</taxon>
        <taxon>Mucoromycota</taxon>
        <taxon>Glomeromycotina</taxon>
        <taxon>Glomeromycetes</taxon>
        <taxon>Diversisporales</taxon>
        <taxon>Gigasporaceae</taxon>
        <taxon>Gigaspora</taxon>
    </lineage>
</organism>
<accession>A0A397V6A6</accession>
<evidence type="ECO:0008006" key="9">
    <source>
        <dbReference type="Google" id="ProtNLM"/>
    </source>
</evidence>
<dbReference type="GO" id="GO:0016020">
    <property type="term" value="C:membrane"/>
    <property type="evidence" value="ECO:0007669"/>
    <property type="project" value="UniProtKB-SubCell"/>
</dbReference>
<evidence type="ECO:0000256" key="2">
    <source>
        <dbReference type="ARBA" id="ARBA00004141"/>
    </source>
</evidence>
<keyword evidence="6" id="KW-1133">Transmembrane helix</keyword>
<evidence type="ECO:0000256" key="4">
    <source>
        <dbReference type="ARBA" id="ARBA00022723"/>
    </source>
</evidence>
<dbReference type="PANTHER" id="PTHR15422">
    <property type="entry name" value="OS05G0565100 PROTEIN"/>
    <property type="match status" value="1"/>
</dbReference>
<dbReference type="STRING" id="44941.A0A397V6A6"/>
<dbReference type="GO" id="GO:0140575">
    <property type="term" value="F:transmembrane monodehydroascorbate reductase activity"/>
    <property type="evidence" value="ECO:0007669"/>
    <property type="project" value="InterPro"/>
</dbReference>
<feature type="transmembrane region" description="Helical" evidence="6">
    <location>
        <begin position="26"/>
        <end position="50"/>
    </location>
</feature>
<feature type="transmembrane region" description="Helical" evidence="6">
    <location>
        <begin position="131"/>
        <end position="151"/>
    </location>
</feature>
<dbReference type="Proteomes" id="UP000266673">
    <property type="component" value="Unassembled WGS sequence"/>
</dbReference>
<keyword evidence="6" id="KW-0472">Membrane</keyword>
<evidence type="ECO:0000256" key="6">
    <source>
        <dbReference type="SAM" id="Phobius"/>
    </source>
</evidence>
<keyword evidence="4" id="KW-0479">Metal-binding</keyword>
<dbReference type="OrthoDB" id="2370087at2759"/>
<keyword evidence="6" id="KW-0812">Transmembrane</keyword>
<dbReference type="AlphaFoldDB" id="A0A397V6A6"/>
<keyword evidence="8" id="KW-1185">Reference proteome</keyword>
<dbReference type="GO" id="GO:0046872">
    <property type="term" value="F:metal ion binding"/>
    <property type="evidence" value="ECO:0007669"/>
    <property type="project" value="UniProtKB-KW"/>
</dbReference>
<reference evidence="7 8" key="1">
    <citation type="submission" date="2018-06" db="EMBL/GenBank/DDBJ databases">
        <title>Comparative genomics reveals the genomic features of Rhizophagus irregularis, R. cerebriforme, R. diaphanum and Gigaspora rosea, and their symbiotic lifestyle signature.</title>
        <authorList>
            <person name="Morin E."/>
            <person name="San Clemente H."/>
            <person name="Chen E.C.H."/>
            <person name="De La Providencia I."/>
            <person name="Hainaut M."/>
            <person name="Kuo A."/>
            <person name="Kohler A."/>
            <person name="Murat C."/>
            <person name="Tang N."/>
            <person name="Roy S."/>
            <person name="Loubradou J."/>
            <person name="Henrissat B."/>
            <person name="Grigoriev I.V."/>
            <person name="Corradi N."/>
            <person name="Roux C."/>
            <person name="Martin F.M."/>
        </authorList>
    </citation>
    <scope>NUCLEOTIDE SEQUENCE [LARGE SCALE GENOMIC DNA]</scope>
    <source>
        <strain evidence="7 8">DAOM 194757</strain>
    </source>
</reference>
<evidence type="ECO:0000313" key="7">
    <source>
        <dbReference type="EMBL" id="RIB17168.1"/>
    </source>
</evidence>